<keyword evidence="2" id="KW-0805">Transcription regulation</keyword>
<gene>
    <name evidence="9" type="primary">adeR</name>
    <name evidence="9" type="ORF">P5633_07985</name>
    <name evidence="8" type="ORF">SC09_contig4orf00140</name>
</gene>
<dbReference type="GO" id="GO:0005525">
    <property type="term" value="F:GTP binding"/>
    <property type="evidence" value="ECO:0007669"/>
    <property type="project" value="InterPro"/>
</dbReference>
<dbReference type="GO" id="GO:0003677">
    <property type="term" value="F:DNA binding"/>
    <property type="evidence" value="ECO:0007669"/>
    <property type="project" value="UniProtKB-KW"/>
</dbReference>
<protein>
    <submittedName>
        <fullName evidence="9">Sporulation transcriptional activator AdeR</fullName>
    </submittedName>
    <submittedName>
        <fullName evidence="8">Transcriptional regulator</fullName>
    </submittedName>
</protein>
<dbReference type="EMBL" id="JXBC01000013">
    <property type="protein sequence ID" value="KIU05379.1"/>
    <property type="molecule type" value="Genomic_DNA"/>
</dbReference>
<evidence type="ECO:0000259" key="5">
    <source>
        <dbReference type="Pfam" id="PF06018"/>
    </source>
</evidence>
<comment type="similarity">
    <text evidence="1">Belongs to the CdaR family.</text>
</comment>
<evidence type="ECO:0000313" key="10">
    <source>
        <dbReference type="Proteomes" id="UP000032247"/>
    </source>
</evidence>
<feature type="domain" description="PucR C-terminal helix-turn-helix" evidence="6">
    <location>
        <begin position="360"/>
        <end position="416"/>
    </location>
</feature>
<sequence>MSKRNQARKVGRFMTMPNDPFKYSFDRLEDVADHISDVLRCPITIEDVNHKLLAYSTHSDCTDPARTSTIIGRRVPEKVINKLWKDGTIPALLKTDQPIRVKQIDEVGLSNRVAISIWKNKQVLGFIWALEIQKTLSDEDLLTLQMAAKAVKNKLLKLQIRKTKNEERSQEFFWKMLTGHIHQEDDMADGFHKLGMAAPSEFSVMIIRINGELTEKIEQQLQYLQETTQKVYVLLTTVDSNELIILTSPKTDHPFQDLKQFALSTQKQLKERYKIEDVSIAFGGIYNSISFVSRSYQEALSVLKTKERFAEETKHLFSFSELGIYQYLDVLNEKRKQAGHYNYSLSKLEQYDRDHQSNMVETLERFIEADSNVNTASKLLNIHVNTLNYRLKRISQIAEIDLKNVNQKFTIYLDIKLRHMDL</sequence>
<dbReference type="InterPro" id="IPR051448">
    <property type="entry name" value="CdaR-like_regulators"/>
</dbReference>
<dbReference type="Gene3D" id="3.30.450.40">
    <property type="match status" value="1"/>
</dbReference>
<keyword evidence="3" id="KW-0238">DNA-binding</keyword>
<dbReference type="Pfam" id="PF13556">
    <property type="entry name" value="HTH_30"/>
    <property type="match status" value="1"/>
</dbReference>
<dbReference type="Pfam" id="PF06018">
    <property type="entry name" value="CodY"/>
    <property type="match status" value="1"/>
</dbReference>
<dbReference type="STRING" id="483913.AN935_16015"/>
<proteinExistence type="inferred from homology"/>
<organism evidence="8 10">
    <name type="scientific">Bacillus subtilis</name>
    <dbReference type="NCBI Taxonomy" id="1423"/>
    <lineage>
        <taxon>Bacteria</taxon>
        <taxon>Bacillati</taxon>
        <taxon>Bacillota</taxon>
        <taxon>Bacilli</taxon>
        <taxon>Bacillales</taxon>
        <taxon>Bacillaceae</taxon>
        <taxon>Bacillus</taxon>
    </lineage>
</organism>
<evidence type="ECO:0000259" key="6">
    <source>
        <dbReference type="Pfam" id="PF13556"/>
    </source>
</evidence>
<dbReference type="Pfam" id="PF17853">
    <property type="entry name" value="GGDEF_2"/>
    <property type="match status" value="1"/>
</dbReference>
<evidence type="ECO:0000256" key="3">
    <source>
        <dbReference type="ARBA" id="ARBA00023125"/>
    </source>
</evidence>
<dbReference type="PATRIC" id="fig|1423.173.peg.3910"/>
<evidence type="ECO:0000313" key="8">
    <source>
        <dbReference type="EMBL" id="KIU05379.1"/>
    </source>
</evidence>
<dbReference type="Proteomes" id="UP001214898">
    <property type="component" value="Chromosome"/>
</dbReference>
<reference evidence="9" key="2">
    <citation type="submission" date="2023-03" db="EMBL/GenBank/DDBJ databases">
        <title>Complete genome sequences of 52 Bacillus and Priestia strains isolated from West-African fermentations and 26 reference strains from the DSMZ collection.</title>
        <authorList>
            <person name="Wiedenbein E.S."/>
            <person name="Canoy T.S."/>
            <person name="Hui Y."/>
            <person name="Parkouda C."/>
            <person name="Dawende C."/>
            <person name="Ametefe E."/>
            <person name="Jespersen L."/>
            <person name="Nielsen D.S."/>
        </authorList>
    </citation>
    <scope>NUCLEOTIDE SEQUENCE</scope>
    <source>
        <strain evidence="9">PRO56</strain>
    </source>
</reference>
<keyword evidence="4" id="KW-0804">Transcription</keyword>
<dbReference type="InterPro" id="IPR010312">
    <property type="entry name" value="Transc_reg_CodY_N"/>
</dbReference>
<evidence type="ECO:0000256" key="2">
    <source>
        <dbReference type="ARBA" id="ARBA00023015"/>
    </source>
</evidence>
<evidence type="ECO:0000256" key="4">
    <source>
        <dbReference type="ARBA" id="ARBA00023163"/>
    </source>
</evidence>
<dbReference type="AlphaFoldDB" id="A0A0D1IZA9"/>
<dbReference type="InterPro" id="IPR029016">
    <property type="entry name" value="GAF-like_dom_sf"/>
</dbReference>
<evidence type="ECO:0000313" key="9">
    <source>
        <dbReference type="EMBL" id="WEY86052.1"/>
    </source>
</evidence>
<dbReference type="PANTHER" id="PTHR33744">
    <property type="entry name" value="CARBOHYDRATE DIACID REGULATOR"/>
    <property type="match status" value="1"/>
</dbReference>
<accession>A0A0D1IZA9</accession>
<name>A0A0D1IZA9_BACIU</name>
<evidence type="ECO:0000259" key="7">
    <source>
        <dbReference type="Pfam" id="PF17853"/>
    </source>
</evidence>
<reference evidence="8 10" key="1">
    <citation type="submission" date="2014-12" db="EMBL/GenBank/DDBJ databases">
        <title>Comparative genome analysis of Bacillus coagulans HM-08, Clostridium butyricum HM-68, Bacillus subtilis HM-66 and Bacillus licheniformis BL-09.</title>
        <authorList>
            <person name="Zhang H."/>
        </authorList>
    </citation>
    <scope>NUCLEOTIDE SEQUENCE [LARGE SCALE GENOMIC DNA]</scope>
    <source>
        <strain evidence="8 10">HM-66</strain>
    </source>
</reference>
<dbReference type="EMBL" id="CP120576">
    <property type="protein sequence ID" value="WEY86052.1"/>
    <property type="molecule type" value="Genomic_DNA"/>
</dbReference>
<dbReference type="Proteomes" id="UP000032247">
    <property type="component" value="Unassembled WGS sequence"/>
</dbReference>
<feature type="domain" description="CdaR GGDEF-like" evidence="7">
    <location>
        <begin position="179"/>
        <end position="304"/>
    </location>
</feature>
<dbReference type="InterPro" id="IPR025736">
    <property type="entry name" value="PucR_C-HTH_dom"/>
</dbReference>
<dbReference type="Gene3D" id="1.10.10.2840">
    <property type="entry name" value="PucR C-terminal helix-turn-helix domain"/>
    <property type="match status" value="1"/>
</dbReference>
<dbReference type="InterPro" id="IPR042070">
    <property type="entry name" value="PucR_C-HTH_sf"/>
</dbReference>
<feature type="domain" description="Global transcriptional regulator CodY N-terminal" evidence="5">
    <location>
        <begin position="29"/>
        <end position="170"/>
    </location>
</feature>
<evidence type="ECO:0000256" key="1">
    <source>
        <dbReference type="ARBA" id="ARBA00006754"/>
    </source>
</evidence>
<dbReference type="PANTHER" id="PTHR33744:SF1">
    <property type="entry name" value="DNA-BINDING TRANSCRIPTIONAL ACTIVATOR ADER"/>
    <property type="match status" value="1"/>
</dbReference>
<dbReference type="InterPro" id="IPR041522">
    <property type="entry name" value="CdaR_GGDEF"/>
</dbReference>